<evidence type="ECO:0000256" key="4">
    <source>
        <dbReference type="ARBA" id="ARBA00022833"/>
    </source>
</evidence>
<dbReference type="PIRSF" id="PIRSF021439">
    <property type="entry name" value="DUF972"/>
    <property type="match status" value="1"/>
</dbReference>
<dbReference type="EMBL" id="AYZQ01000004">
    <property type="protein sequence ID" value="KRM71511.1"/>
    <property type="molecule type" value="Genomic_DNA"/>
</dbReference>
<dbReference type="GO" id="GO:0008270">
    <property type="term" value="F:zinc ion binding"/>
    <property type="evidence" value="ECO:0007669"/>
    <property type="project" value="UniProtKB-UniRule"/>
</dbReference>
<comment type="caution">
    <text evidence="8">The sequence shown here is derived from an EMBL/GenBank/DDBJ whole genome shotgun (WGS) entry which is preliminary data.</text>
</comment>
<evidence type="ECO:0000256" key="7">
    <source>
        <dbReference type="SAM" id="Coils"/>
    </source>
</evidence>
<feature type="binding site" evidence="6">
    <location>
        <position position="85"/>
    </location>
    <ligand>
        <name>Zn(2+)</name>
        <dbReference type="ChEBI" id="CHEBI:29105"/>
    </ligand>
</feature>
<dbReference type="AlphaFoldDB" id="A0A0R2AWZ8"/>
<dbReference type="OrthoDB" id="2112130at2"/>
<evidence type="ECO:0000313" key="9">
    <source>
        <dbReference type="Proteomes" id="UP000051672"/>
    </source>
</evidence>
<protein>
    <recommendedName>
        <fullName evidence="6">Replication initiation control protein YabA</fullName>
    </recommendedName>
</protein>
<proteinExistence type="inferred from homology"/>
<organism evidence="8 9">
    <name type="scientific">Lacticaseibacillus brantae DSM 23927</name>
    <dbReference type="NCBI Taxonomy" id="1423727"/>
    <lineage>
        <taxon>Bacteria</taxon>
        <taxon>Bacillati</taxon>
        <taxon>Bacillota</taxon>
        <taxon>Bacilli</taxon>
        <taxon>Lactobacillales</taxon>
        <taxon>Lactobacillaceae</taxon>
        <taxon>Lacticaseibacillus</taxon>
    </lineage>
</organism>
<keyword evidence="9" id="KW-1185">Reference proteome</keyword>
<keyword evidence="4 6" id="KW-0862">Zinc</keyword>
<sequence length="112" mass="12947">MDKKQLYDGLSQLQHELKAAAEQVAHLQQEIASVIEHDAEVEIENQHLREHLQELQKAAPDRSNGAIELSKSKLNLENLYEEGFHVCPTYYGQRRVNDEPCLFCQDIIYGER</sequence>
<evidence type="ECO:0000256" key="1">
    <source>
        <dbReference type="ARBA" id="ARBA00022490"/>
    </source>
</evidence>
<feature type="coiled-coil region" evidence="7">
    <location>
        <begin position="3"/>
        <end position="58"/>
    </location>
</feature>
<feature type="binding site" evidence="6">
    <location>
        <position position="87"/>
    </location>
    <ligand>
        <name>Zn(2+)</name>
        <dbReference type="ChEBI" id="CHEBI:29105"/>
    </ligand>
</feature>
<keyword evidence="7" id="KW-0175">Coiled coil</keyword>
<dbReference type="GO" id="GO:0006260">
    <property type="term" value="P:DNA replication"/>
    <property type="evidence" value="ECO:0007669"/>
    <property type="project" value="UniProtKB-KW"/>
</dbReference>
<dbReference type="InterPro" id="IPR010377">
    <property type="entry name" value="YabA"/>
</dbReference>
<comment type="subcellular location">
    <subcellularLocation>
        <location evidence="6">Cytoplasm</location>
        <location evidence="6">Nucleoid</location>
    </subcellularLocation>
    <text evidence="6">Localizes in tight foci, which correspond to the replisome at mid-cell throughout the cell cycle.</text>
</comment>
<gene>
    <name evidence="6" type="primary">yabA</name>
    <name evidence="8" type="ORF">FC34_GL001626</name>
</gene>
<accession>A0A0R2AWZ8</accession>
<comment type="similarity">
    <text evidence="6">Belongs to the YabA family.</text>
</comment>
<keyword evidence="1 6" id="KW-0963">Cytoplasm</keyword>
<reference evidence="8 9" key="1">
    <citation type="journal article" date="2015" name="Genome Announc.">
        <title>Expanding the biotechnology potential of lactobacilli through comparative genomics of 213 strains and associated genera.</title>
        <authorList>
            <person name="Sun Z."/>
            <person name="Harris H.M."/>
            <person name="McCann A."/>
            <person name="Guo C."/>
            <person name="Argimon S."/>
            <person name="Zhang W."/>
            <person name="Yang X."/>
            <person name="Jeffery I.B."/>
            <person name="Cooney J.C."/>
            <person name="Kagawa T.F."/>
            <person name="Liu W."/>
            <person name="Song Y."/>
            <person name="Salvetti E."/>
            <person name="Wrobel A."/>
            <person name="Rasinkangas P."/>
            <person name="Parkhill J."/>
            <person name="Rea M.C."/>
            <person name="O'Sullivan O."/>
            <person name="Ritari J."/>
            <person name="Douillard F.P."/>
            <person name="Paul Ross R."/>
            <person name="Yang R."/>
            <person name="Briner A.E."/>
            <person name="Felis G.E."/>
            <person name="de Vos W.M."/>
            <person name="Barrangou R."/>
            <person name="Klaenhammer T.R."/>
            <person name="Caufield P.W."/>
            <person name="Cui Y."/>
            <person name="Zhang H."/>
            <person name="O'Toole P.W."/>
        </authorList>
    </citation>
    <scope>NUCLEOTIDE SEQUENCE [LARGE SCALE GENOMIC DNA]</scope>
    <source>
        <strain evidence="8 9">DSM 23927</strain>
    </source>
</reference>
<feature type="binding site" evidence="6">
    <location>
        <position position="104"/>
    </location>
    <ligand>
        <name>Zn(2+)</name>
        <dbReference type="ChEBI" id="CHEBI:29105"/>
    </ligand>
</feature>
<dbReference type="PATRIC" id="fig|1423727.3.peg.1648"/>
<keyword evidence="2 6" id="KW-0235">DNA replication</keyword>
<evidence type="ECO:0000256" key="3">
    <source>
        <dbReference type="ARBA" id="ARBA00022723"/>
    </source>
</evidence>
<evidence type="ECO:0000256" key="5">
    <source>
        <dbReference type="ARBA" id="ARBA00022880"/>
    </source>
</evidence>
<evidence type="ECO:0000256" key="2">
    <source>
        <dbReference type="ARBA" id="ARBA00022705"/>
    </source>
</evidence>
<dbReference type="STRING" id="1423727.FC34_GL001626"/>
<feature type="binding site" evidence="6">
    <location>
        <position position="101"/>
    </location>
    <ligand>
        <name>Zn(2+)</name>
        <dbReference type="ChEBI" id="CHEBI:29105"/>
    </ligand>
</feature>
<keyword evidence="3 6" id="KW-0479">Metal-binding</keyword>
<keyword evidence="5 6" id="KW-0236">DNA replication inhibitor</keyword>
<dbReference type="HAMAP" id="MF_01159">
    <property type="entry name" value="YabA"/>
    <property type="match status" value="1"/>
</dbReference>
<comment type="subunit">
    <text evidence="6">Homotetramer. Interacts with both DnaA and DnaN, acting as a bridge between these two proteins.</text>
</comment>
<evidence type="ECO:0000256" key="6">
    <source>
        <dbReference type="HAMAP-Rule" id="MF_01159"/>
    </source>
</evidence>
<comment type="cofactor">
    <cofactor evidence="6">
        <name>Zn(2+)</name>
        <dbReference type="ChEBI" id="CHEBI:29105"/>
    </cofactor>
    <text evidence="6">Binds 1 zinc ion per subunit.</text>
</comment>
<dbReference type="GO" id="GO:0008156">
    <property type="term" value="P:negative regulation of DNA replication"/>
    <property type="evidence" value="ECO:0007669"/>
    <property type="project" value="UniProtKB-UniRule"/>
</dbReference>
<name>A0A0R2AWZ8_9LACO</name>
<dbReference type="GO" id="GO:0043590">
    <property type="term" value="C:bacterial nucleoid"/>
    <property type="evidence" value="ECO:0007669"/>
    <property type="project" value="UniProtKB-UniRule"/>
</dbReference>
<comment type="function">
    <text evidence="6">Involved in control of chromosome replication initiation. Inhibits the cooperative binding of DnaA to the oriC region, thus negatively regulating initiation of chromosome replication. Inhibits the ability of DnaA-ATP to form a helix on DNA; does not disassemble preformed DnaA-DNA helices. Decreases the residence time of DnaA on the chromosome at its binding sites (oriC, replication forks and promoter-binding sites). Tethers DnaA to the replication machinery via the DNA polymerase beta sliding clamp subunit (dnaN). Associates with oriC and other DnaA targets on the chromosome in a DnaA-dependent manner.</text>
</comment>
<dbReference type="Pfam" id="PF06156">
    <property type="entry name" value="YabA"/>
    <property type="match status" value="1"/>
</dbReference>
<dbReference type="Proteomes" id="UP000051672">
    <property type="component" value="Unassembled WGS sequence"/>
</dbReference>
<dbReference type="RefSeq" id="WP_057894898.1">
    <property type="nucleotide sequence ID" value="NZ_AYZQ01000004.1"/>
</dbReference>
<evidence type="ECO:0000313" key="8">
    <source>
        <dbReference type="EMBL" id="KRM71511.1"/>
    </source>
</evidence>